<dbReference type="PROSITE" id="PS50878">
    <property type="entry name" value="RT_POL"/>
    <property type="match status" value="1"/>
</dbReference>
<dbReference type="Proteomes" id="UP000184300">
    <property type="component" value="Unassembled WGS sequence"/>
</dbReference>
<dbReference type="GeneID" id="34461559"/>
<sequence>MGQINPNTGIPQGPPLFPILYLFYNADLIDRIHAAYPGRVMVTGYIDDICILVWSRSATTNCQCLEWIQ</sequence>
<feature type="domain" description="Reverse transcriptase" evidence="1">
    <location>
        <begin position="1"/>
        <end position="69"/>
    </location>
</feature>
<name>A0A1L9VYQ1_ASPGL</name>
<dbReference type="InterPro" id="IPR000477">
    <property type="entry name" value="RT_dom"/>
</dbReference>
<dbReference type="RefSeq" id="XP_022405681.1">
    <property type="nucleotide sequence ID" value="XM_022545298.1"/>
</dbReference>
<reference evidence="3" key="1">
    <citation type="journal article" date="2017" name="Genome Biol.">
        <title>Comparative genomics reveals high biological diversity and specific adaptations in the industrially and medically important fungal genus Aspergillus.</title>
        <authorList>
            <person name="de Vries R.P."/>
            <person name="Riley R."/>
            <person name="Wiebenga A."/>
            <person name="Aguilar-Osorio G."/>
            <person name="Amillis S."/>
            <person name="Uchima C.A."/>
            <person name="Anderluh G."/>
            <person name="Asadollahi M."/>
            <person name="Askin M."/>
            <person name="Barry K."/>
            <person name="Battaglia E."/>
            <person name="Bayram O."/>
            <person name="Benocci T."/>
            <person name="Braus-Stromeyer S.A."/>
            <person name="Caldana C."/>
            <person name="Canovas D."/>
            <person name="Cerqueira G.C."/>
            <person name="Chen F."/>
            <person name="Chen W."/>
            <person name="Choi C."/>
            <person name="Clum A."/>
            <person name="Dos Santos R.A."/>
            <person name="Damasio A.R."/>
            <person name="Diallinas G."/>
            <person name="Emri T."/>
            <person name="Fekete E."/>
            <person name="Flipphi M."/>
            <person name="Freyberg S."/>
            <person name="Gallo A."/>
            <person name="Gournas C."/>
            <person name="Habgood R."/>
            <person name="Hainaut M."/>
            <person name="Harispe M.L."/>
            <person name="Henrissat B."/>
            <person name="Hilden K.S."/>
            <person name="Hope R."/>
            <person name="Hossain A."/>
            <person name="Karabika E."/>
            <person name="Karaffa L."/>
            <person name="Karanyi Z."/>
            <person name="Krasevec N."/>
            <person name="Kuo A."/>
            <person name="Kusch H."/>
            <person name="LaButti K."/>
            <person name="Lagendijk E.L."/>
            <person name="Lapidus A."/>
            <person name="Levasseur A."/>
            <person name="Lindquist E."/>
            <person name="Lipzen A."/>
            <person name="Logrieco A.F."/>
            <person name="MacCabe A."/>
            <person name="Maekelae M.R."/>
            <person name="Malavazi I."/>
            <person name="Melin P."/>
            <person name="Meyer V."/>
            <person name="Mielnichuk N."/>
            <person name="Miskei M."/>
            <person name="Molnar A.P."/>
            <person name="Mule G."/>
            <person name="Ngan C.Y."/>
            <person name="Orejas M."/>
            <person name="Orosz E."/>
            <person name="Ouedraogo J.P."/>
            <person name="Overkamp K.M."/>
            <person name="Park H.-S."/>
            <person name="Perrone G."/>
            <person name="Piumi F."/>
            <person name="Punt P.J."/>
            <person name="Ram A.F."/>
            <person name="Ramon A."/>
            <person name="Rauscher S."/>
            <person name="Record E."/>
            <person name="Riano-Pachon D.M."/>
            <person name="Robert V."/>
            <person name="Roehrig J."/>
            <person name="Ruller R."/>
            <person name="Salamov A."/>
            <person name="Salih N.S."/>
            <person name="Samson R.A."/>
            <person name="Sandor E."/>
            <person name="Sanguinetti M."/>
            <person name="Schuetze T."/>
            <person name="Sepcic K."/>
            <person name="Shelest E."/>
            <person name="Sherlock G."/>
            <person name="Sophianopoulou V."/>
            <person name="Squina F.M."/>
            <person name="Sun H."/>
            <person name="Susca A."/>
            <person name="Todd R.B."/>
            <person name="Tsang A."/>
            <person name="Unkles S.E."/>
            <person name="van de Wiele N."/>
            <person name="van Rossen-Uffink D."/>
            <person name="Oliveira J.V."/>
            <person name="Vesth T.C."/>
            <person name="Visser J."/>
            <person name="Yu J.-H."/>
            <person name="Zhou M."/>
            <person name="Andersen M.R."/>
            <person name="Archer D.B."/>
            <person name="Baker S.E."/>
            <person name="Benoit I."/>
            <person name="Brakhage A.A."/>
            <person name="Braus G.H."/>
            <person name="Fischer R."/>
            <person name="Frisvad J.C."/>
            <person name="Goldman G.H."/>
            <person name="Houbraken J."/>
            <person name="Oakley B."/>
            <person name="Pocsi I."/>
            <person name="Scazzocchio C."/>
            <person name="Seiboth B."/>
            <person name="vanKuyk P.A."/>
            <person name="Wortman J."/>
            <person name="Dyer P.S."/>
            <person name="Grigoriev I.V."/>
        </authorList>
    </citation>
    <scope>NUCLEOTIDE SEQUENCE [LARGE SCALE GENOMIC DNA]</scope>
    <source>
        <strain evidence="3">CBS 516.65</strain>
    </source>
</reference>
<dbReference type="AlphaFoldDB" id="A0A1L9VYQ1"/>
<dbReference type="EMBL" id="KV878888">
    <property type="protein sequence ID" value="OJJ89019.1"/>
    <property type="molecule type" value="Genomic_DNA"/>
</dbReference>
<evidence type="ECO:0000259" key="1">
    <source>
        <dbReference type="PROSITE" id="PS50878"/>
    </source>
</evidence>
<gene>
    <name evidence="2" type="ORF">ASPGLDRAFT_40929</name>
</gene>
<accession>A0A1L9VYQ1</accession>
<evidence type="ECO:0000313" key="2">
    <source>
        <dbReference type="EMBL" id="OJJ89019.1"/>
    </source>
</evidence>
<proteinExistence type="predicted"/>
<protein>
    <recommendedName>
        <fullName evidence="1">Reverse transcriptase domain-containing protein</fullName>
    </recommendedName>
</protein>
<dbReference type="VEuPathDB" id="FungiDB:ASPGLDRAFT_40929"/>
<dbReference type="OrthoDB" id="4509351at2759"/>
<evidence type="ECO:0000313" key="3">
    <source>
        <dbReference type="Proteomes" id="UP000184300"/>
    </source>
</evidence>
<keyword evidence="3" id="KW-1185">Reference proteome</keyword>
<organism evidence="2 3">
    <name type="scientific">Aspergillus glaucus CBS 516.65</name>
    <dbReference type="NCBI Taxonomy" id="1160497"/>
    <lineage>
        <taxon>Eukaryota</taxon>
        <taxon>Fungi</taxon>
        <taxon>Dikarya</taxon>
        <taxon>Ascomycota</taxon>
        <taxon>Pezizomycotina</taxon>
        <taxon>Eurotiomycetes</taxon>
        <taxon>Eurotiomycetidae</taxon>
        <taxon>Eurotiales</taxon>
        <taxon>Aspergillaceae</taxon>
        <taxon>Aspergillus</taxon>
        <taxon>Aspergillus subgen. Aspergillus</taxon>
    </lineage>
</organism>